<keyword evidence="1" id="KW-0813">Transport</keyword>
<dbReference type="PANTHER" id="PTHR45772:SF7">
    <property type="entry name" value="AMINO ACID ABC TRANSPORTER ATP-BINDING PROTEIN"/>
    <property type="match status" value="1"/>
</dbReference>
<dbReference type="GO" id="GO:1903806">
    <property type="term" value="P:L-isoleucine import across plasma membrane"/>
    <property type="evidence" value="ECO:0007669"/>
    <property type="project" value="TreeGrafter"/>
</dbReference>
<dbReference type="GO" id="GO:0015188">
    <property type="term" value="F:L-isoleucine transmembrane transporter activity"/>
    <property type="evidence" value="ECO:0007669"/>
    <property type="project" value="TreeGrafter"/>
</dbReference>
<dbReference type="GO" id="GO:0015808">
    <property type="term" value="P:L-alanine transport"/>
    <property type="evidence" value="ECO:0007669"/>
    <property type="project" value="TreeGrafter"/>
</dbReference>
<dbReference type="AlphaFoldDB" id="A0A6J4QTG1"/>
<feature type="domain" description="Branched-chain amino acid ATP-binding cassette transporter C-terminal" evidence="4">
    <location>
        <begin position="116"/>
        <end position="140"/>
    </location>
</feature>
<sequence length="156" mass="16134">MVGAVHGARLHGDAAHTAAADALVRTGLAGRADERAGSLRLLDRKRLELARALAGRPTLLLLDEIAGGLTDAELPELVSLVRELRDAGTTVVWIEHIVHALLAVVDTMLCLASGSVIAEGDPEAVLRDARVREVYLGTGVEGLGAVDLPGDGDGAP</sequence>
<dbReference type="InterPro" id="IPR051120">
    <property type="entry name" value="ABC_AA/LPS_Transport"/>
</dbReference>
<gene>
    <name evidence="5" type="ORF">AVDCRST_MAG66-4815</name>
</gene>
<dbReference type="GO" id="GO:1903805">
    <property type="term" value="P:L-valine import across plasma membrane"/>
    <property type="evidence" value="ECO:0007669"/>
    <property type="project" value="TreeGrafter"/>
</dbReference>
<dbReference type="GO" id="GO:0042941">
    <property type="term" value="P:D-alanine transmembrane transport"/>
    <property type="evidence" value="ECO:0007669"/>
    <property type="project" value="TreeGrafter"/>
</dbReference>
<keyword evidence="3 5" id="KW-0067">ATP-binding</keyword>
<evidence type="ECO:0000256" key="1">
    <source>
        <dbReference type="ARBA" id="ARBA00022448"/>
    </source>
</evidence>
<dbReference type="Pfam" id="PF12399">
    <property type="entry name" value="BCA_ABC_TP_C"/>
    <property type="match status" value="1"/>
</dbReference>
<dbReference type="GO" id="GO:0005524">
    <property type="term" value="F:ATP binding"/>
    <property type="evidence" value="ECO:0007669"/>
    <property type="project" value="UniProtKB-KW"/>
</dbReference>
<dbReference type="SUPFAM" id="SSF52540">
    <property type="entry name" value="P-loop containing nucleoside triphosphate hydrolases"/>
    <property type="match status" value="1"/>
</dbReference>
<evidence type="ECO:0000259" key="4">
    <source>
        <dbReference type="Pfam" id="PF12399"/>
    </source>
</evidence>
<evidence type="ECO:0000313" key="5">
    <source>
        <dbReference type="EMBL" id="CAA9450134.1"/>
    </source>
</evidence>
<reference evidence="5" key="1">
    <citation type="submission" date="2020-02" db="EMBL/GenBank/DDBJ databases">
        <authorList>
            <person name="Meier V. D."/>
        </authorList>
    </citation>
    <scope>NUCLEOTIDE SEQUENCE</scope>
    <source>
        <strain evidence="5">AVDCRST_MAG66</strain>
    </source>
</reference>
<dbReference type="EMBL" id="CADCUS010000647">
    <property type="protein sequence ID" value="CAA9450134.1"/>
    <property type="molecule type" value="Genomic_DNA"/>
</dbReference>
<dbReference type="InterPro" id="IPR032823">
    <property type="entry name" value="BCA_ABC_TP_C"/>
</dbReference>
<accession>A0A6J4QTG1</accession>
<dbReference type="Gene3D" id="3.40.50.300">
    <property type="entry name" value="P-loop containing nucleotide triphosphate hydrolases"/>
    <property type="match status" value="1"/>
</dbReference>
<dbReference type="GO" id="GO:0015192">
    <property type="term" value="F:L-phenylalanine transmembrane transporter activity"/>
    <property type="evidence" value="ECO:0007669"/>
    <property type="project" value="TreeGrafter"/>
</dbReference>
<organism evidence="5">
    <name type="scientific">uncultured Pseudonocardia sp</name>
    <dbReference type="NCBI Taxonomy" id="211455"/>
    <lineage>
        <taxon>Bacteria</taxon>
        <taxon>Bacillati</taxon>
        <taxon>Actinomycetota</taxon>
        <taxon>Actinomycetes</taxon>
        <taxon>Pseudonocardiales</taxon>
        <taxon>Pseudonocardiaceae</taxon>
        <taxon>Pseudonocardia</taxon>
        <taxon>environmental samples</taxon>
    </lineage>
</organism>
<keyword evidence="2" id="KW-0547">Nucleotide-binding</keyword>
<dbReference type="PANTHER" id="PTHR45772">
    <property type="entry name" value="CONSERVED COMPONENT OF ABC TRANSPORTER FOR NATURAL AMINO ACIDS-RELATED"/>
    <property type="match status" value="1"/>
</dbReference>
<dbReference type="InterPro" id="IPR027417">
    <property type="entry name" value="P-loop_NTPase"/>
</dbReference>
<dbReference type="GO" id="GO:0005304">
    <property type="term" value="F:L-valine transmembrane transporter activity"/>
    <property type="evidence" value="ECO:0007669"/>
    <property type="project" value="TreeGrafter"/>
</dbReference>
<evidence type="ECO:0000256" key="3">
    <source>
        <dbReference type="ARBA" id="ARBA00022840"/>
    </source>
</evidence>
<dbReference type="GO" id="GO:0005886">
    <property type="term" value="C:plasma membrane"/>
    <property type="evidence" value="ECO:0007669"/>
    <property type="project" value="TreeGrafter"/>
</dbReference>
<protein>
    <submittedName>
        <fullName evidence="5">Branched-chain amino acid transport ATP-binding protein LivG</fullName>
    </submittedName>
</protein>
<name>A0A6J4QTG1_9PSEU</name>
<evidence type="ECO:0000256" key="2">
    <source>
        <dbReference type="ARBA" id="ARBA00022741"/>
    </source>
</evidence>
<proteinExistence type="predicted"/>